<dbReference type="NCBIfam" id="TIGR00912">
    <property type="entry name" value="2A0309"/>
    <property type="match status" value="1"/>
</dbReference>
<keyword evidence="5 8" id="KW-0812">Transmembrane</keyword>
<feature type="transmembrane region" description="Helical" evidence="8">
    <location>
        <begin position="216"/>
        <end position="241"/>
    </location>
</feature>
<keyword evidence="10" id="KW-1185">Reference proteome</keyword>
<name>A0ABW5PB60_9BACL</name>
<dbReference type="EMBL" id="JBHUME010000007">
    <property type="protein sequence ID" value="MFD2612344.1"/>
    <property type="molecule type" value="Genomic_DNA"/>
</dbReference>
<comment type="caution">
    <text evidence="9">The sequence shown here is derived from an EMBL/GenBank/DDBJ whole genome shotgun (WGS) entry which is preliminary data.</text>
</comment>
<dbReference type="PANTHER" id="PTHR34975:SF2">
    <property type="entry name" value="SPORE GERMINATION PROTEIN A2"/>
    <property type="match status" value="1"/>
</dbReference>
<keyword evidence="3" id="KW-0813">Transport</keyword>
<feature type="transmembrane region" description="Helical" evidence="8">
    <location>
        <begin position="112"/>
        <end position="134"/>
    </location>
</feature>
<evidence type="ECO:0000256" key="3">
    <source>
        <dbReference type="ARBA" id="ARBA00022448"/>
    </source>
</evidence>
<comment type="similarity">
    <text evidence="2">Belongs to the amino acid-polyamine-organocation (APC) superfamily. Spore germination protein (SGP) (TC 2.A.3.9) family.</text>
</comment>
<accession>A0ABW5PB60</accession>
<feature type="transmembrane region" description="Helical" evidence="8">
    <location>
        <begin position="336"/>
        <end position="358"/>
    </location>
</feature>
<protein>
    <submittedName>
        <fullName evidence="9">GerAB/ArcD/ProY family transporter</fullName>
    </submittedName>
</protein>
<evidence type="ECO:0000256" key="5">
    <source>
        <dbReference type="ARBA" id="ARBA00022692"/>
    </source>
</evidence>
<dbReference type="PANTHER" id="PTHR34975">
    <property type="entry name" value="SPORE GERMINATION PROTEIN A2"/>
    <property type="match status" value="1"/>
</dbReference>
<dbReference type="Gene3D" id="1.20.1740.10">
    <property type="entry name" value="Amino acid/polyamine transporter I"/>
    <property type="match status" value="1"/>
</dbReference>
<keyword evidence="4" id="KW-0309">Germination</keyword>
<reference evidence="10" key="1">
    <citation type="journal article" date="2019" name="Int. J. Syst. Evol. Microbiol.">
        <title>The Global Catalogue of Microorganisms (GCM) 10K type strain sequencing project: providing services to taxonomists for standard genome sequencing and annotation.</title>
        <authorList>
            <consortium name="The Broad Institute Genomics Platform"/>
            <consortium name="The Broad Institute Genome Sequencing Center for Infectious Disease"/>
            <person name="Wu L."/>
            <person name="Ma J."/>
        </authorList>
    </citation>
    <scope>NUCLEOTIDE SEQUENCE [LARGE SCALE GENOMIC DNA]</scope>
    <source>
        <strain evidence="10">KCTC 3950</strain>
    </source>
</reference>
<dbReference type="RefSeq" id="WP_377601836.1">
    <property type="nucleotide sequence ID" value="NZ_JBHUME010000007.1"/>
</dbReference>
<gene>
    <name evidence="9" type="ORF">ACFSUF_07915</name>
</gene>
<feature type="transmembrane region" description="Helical" evidence="8">
    <location>
        <begin position="270"/>
        <end position="296"/>
    </location>
</feature>
<evidence type="ECO:0000256" key="1">
    <source>
        <dbReference type="ARBA" id="ARBA00004141"/>
    </source>
</evidence>
<evidence type="ECO:0000256" key="6">
    <source>
        <dbReference type="ARBA" id="ARBA00022989"/>
    </source>
</evidence>
<feature type="transmembrane region" description="Helical" evidence="8">
    <location>
        <begin position="82"/>
        <end position="106"/>
    </location>
</feature>
<organism evidence="9 10">
    <name type="scientific">Paenibacillus gansuensis</name>
    <dbReference type="NCBI Taxonomy" id="306542"/>
    <lineage>
        <taxon>Bacteria</taxon>
        <taxon>Bacillati</taxon>
        <taxon>Bacillota</taxon>
        <taxon>Bacilli</taxon>
        <taxon>Bacillales</taxon>
        <taxon>Paenibacillaceae</taxon>
        <taxon>Paenibacillus</taxon>
    </lineage>
</organism>
<feature type="transmembrane region" description="Helical" evidence="8">
    <location>
        <begin position="183"/>
        <end position="204"/>
    </location>
</feature>
<evidence type="ECO:0000256" key="4">
    <source>
        <dbReference type="ARBA" id="ARBA00022544"/>
    </source>
</evidence>
<evidence type="ECO:0000256" key="2">
    <source>
        <dbReference type="ARBA" id="ARBA00007998"/>
    </source>
</evidence>
<sequence>MNKLNQISLFQVFCLVVLTQVGVHVLTIPYEESRFAGYDSWISLLIGGVISQFVIWMIYLLNGRHPNASLPQFIFGLAGKPLGSLLNLFIAVYCLGSSLIVCVSYSDVISRWVLFSTPWFVLTGISLFTAAYIASSSLISLATVTQSIMLMFLLCLIIIFVSGMGKGDVLHFLPVGMHGFLPILKGVVPSLWAYAGYELLLYVFPYINSRKKRAILITVSAANGFTTLFYVLISVIVTFNFSENQLKFIPEPMIFLLRQFNWPVVQSLDILFMTIWLSVTTVTLYVYLFLSARYLAFVGVKENPHHRILVWMLAAVCYIVGLWGEDRQRFLQFSVFHNAATIGIIAIVPAILLAVSLVRGRRAALG</sequence>
<feature type="transmembrane region" description="Helical" evidence="8">
    <location>
        <begin position="41"/>
        <end position="61"/>
    </location>
</feature>
<evidence type="ECO:0000313" key="9">
    <source>
        <dbReference type="EMBL" id="MFD2612344.1"/>
    </source>
</evidence>
<evidence type="ECO:0000256" key="8">
    <source>
        <dbReference type="SAM" id="Phobius"/>
    </source>
</evidence>
<feature type="transmembrane region" description="Helical" evidence="8">
    <location>
        <begin position="308"/>
        <end position="324"/>
    </location>
</feature>
<evidence type="ECO:0000256" key="7">
    <source>
        <dbReference type="ARBA" id="ARBA00023136"/>
    </source>
</evidence>
<feature type="transmembrane region" description="Helical" evidence="8">
    <location>
        <begin position="141"/>
        <end position="163"/>
    </location>
</feature>
<dbReference type="Proteomes" id="UP001597541">
    <property type="component" value="Unassembled WGS sequence"/>
</dbReference>
<evidence type="ECO:0000313" key="10">
    <source>
        <dbReference type="Proteomes" id="UP001597541"/>
    </source>
</evidence>
<dbReference type="InterPro" id="IPR004761">
    <property type="entry name" value="Spore_GerAB"/>
</dbReference>
<keyword evidence="7 8" id="KW-0472">Membrane</keyword>
<comment type="subcellular location">
    <subcellularLocation>
        <location evidence="1">Membrane</location>
        <topology evidence="1">Multi-pass membrane protein</topology>
    </subcellularLocation>
</comment>
<proteinExistence type="inferred from homology"/>
<dbReference type="Pfam" id="PF03845">
    <property type="entry name" value="Spore_permease"/>
    <property type="match status" value="1"/>
</dbReference>
<keyword evidence="6 8" id="KW-1133">Transmembrane helix</keyword>